<protein>
    <submittedName>
        <fullName evidence="4">TetR/AcrR family transcriptional regulator</fullName>
    </submittedName>
</protein>
<dbReference type="InterPro" id="IPR001647">
    <property type="entry name" value="HTH_TetR"/>
</dbReference>
<evidence type="ECO:0000313" key="4">
    <source>
        <dbReference type="EMBL" id="GAA3541210.1"/>
    </source>
</evidence>
<dbReference type="PANTHER" id="PTHR30055:SF223">
    <property type="entry name" value="HTH-TYPE TRANSCRIPTIONAL REGULATOR UIDR"/>
    <property type="match status" value="1"/>
</dbReference>
<keyword evidence="1 2" id="KW-0238">DNA-binding</keyword>
<dbReference type="PANTHER" id="PTHR30055">
    <property type="entry name" value="HTH-TYPE TRANSCRIPTIONAL REGULATOR RUTR"/>
    <property type="match status" value="1"/>
</dbReference>
<sequence>MARSTPGVTRQRLIDEAVRLFSTQGYAATSVADIQAACGLTTGSGALYKHFPSKQALLEEAVRRNLETIADRAATATTPAEQPGGEELRVTLERMARVVWEVIEADRALIRIMLREFDGFPELFGHMWQGVLAGVYAQGAAWIREQQELGRVEVDDPEATATVLLSSLTYYPLLRLMIGRTPGDLDAERFLATWVDQAVAALKPRP</sequence>
<dbReference type="Pfam" id="PF00440">
    <property type="entry name" value="TetR_N"/>
    <property type="match status" value="1"/>
</dbReference>
<evidence type="ECO:0000313" key="5">
    <source>
        <dbReference type="Proteomes" id="UP001500630"/>
    </source>
</evidence>
<dbReference type="Proteomes" id="UP001500630">
    <property type="component" value="Unassembled WGS sequence"/>
</dbReference>
<dbReference type="RefSeq" id="WP_345560702.1">
    <property type="nucleotide sequence ID" value="NZ_BAABDQ010000003.1"/>
</dbReference>
<dbReference type="InterPro" id="IPR036271">
    <property type="entry name" value="Tet_transcr_reg_TetR-rel_C_sf"/>
</dbReference>
<evidence type="ECO:0000259" key="3">
    <source>
        <dbReference type="PROSITE" id="PS50977"/>
    </source>
</evidence>
<proteinExistence type="predicted"/>
<feature type="DNA-binding region" description="H-T-H motif" evidence="2">
    <location>
        <begin position="32"/>
        <end position="51"/>
    </location>
</feature>
<dbReference type="InterPro" id="IPR039536">
    <property type="entry name" value="TetR_C_Proteobacteria"/>
</dbReference>
<name>A0ABP6VZ62_9ACTN</name>
<dbReference type="InterPro" id="IPR009057">
    <property type="entry name" value="Homeodomain-like_sf"/>
</dbReference>
<accession>A0ABP6VZ62</accession>
<organism evidence="4 5">
    <name type="scientific">Nonomuraea rosea</name>
    <dbReference type="NCBI Taxonomy" id="638574"/>
    <lineage>
        <taxon>Bacteria</taxon>
        <taxon>Bacillati</taxon>
        <taxon>Actinomycetota</taxon>
        <taxon>Actinomycetes</taxon>
        <taxon>Streptosporangiales</taxon>
        <taxon>Streptosporangiaceae</taxon>
        <taxon>Nonomuraea</taxon>
    </lineage>
</organism>
<evidence type="ECO:0000256" key="2">
    <source>
        <dbReference type="PROSITE-ProRule" id="PRU00335"/>
    </source>
</evidence>
<dbReference type="PROSITE" id="PS50977">
    <property type="entry name" value="HTH_TETR_2"/>
    <property type="match status" value="1"/>
</dbReference>
<keyword evidence="5" id="KW-1185">Reference proteome</keyword>
<dbReference type="EMBL" id="BAABDQ010000003">
    <property type="protein sequence ID" value="GAA3541210.1"/>
    <property type="molecule type" value="Genomic_DNA"/>
</dbReference>
<dbReference type="Pfam" id="PF14246">
    <property type="entry name" value="TetR_C_7"/>
    <property type="match status" value="1"/>
</dbReference>
<gene>
    <name evidence="4" type="ORF">GCM10022419_021700</name>
</gene>
<dbReference type="Gene3D" id="1.10.357.10">
    <property type="entry name" value="Tetracycline Repressor, domain 2"/>
    <property type="match status" value="1"/>
</dbReference>
<dbReference type="SUPFAM" id="SSF46689">
    <property type="entry name" value="Homeodomain-like"/>
    <property type="match status" value="1"/>
</dbReference>
<reference evidence="5" key="1">
    <citation type="journal article" date="2019" name="Int. J. Syst. Evol. Microbiol.">
        <title>The Global Catalogue of Microorganisms (GCM) 10K type strain sequencing project: providing services to taxonomists for standard genome sequencing and annotation.</title>
        <authorList>
            <consortium name="The Broad Institute Genomics Platform"/>
            <consortium name="The Broad Institute Genome Sequencing Center for Infectious Disease"/>
            <person name="Wu L."/>
            <person name="Ma J."/>
        </authorList>
    </citation>
    <scope>NUCLEOTIDE SEQUENCE [LARGE SCALE GENOMIC DNA]</scope>
    <source>
        <strain evidence="5">JCM 17326</strain>
    </source>
</reference>
<evidence type="ECO:0000256" key="1">
    <source>
        <dbReference type="ARBA" id="ARBA00023125"/>
    </source>
</evidence>
<feature type="domain" description="HTH tetR-type" evidence="3">
    <location>
        <begin position="7"/>
        <end position="69"/>
    </location>
</feature>
<dbReference type="SUPFAM" id="SSF48498">
    <property type="entry name" value="Tetracyclin repressor-like, C-terminal domain"/>
    <property type="match status" value="1"/>
</dbReference>
<comment type="caution">
    <text evidence="4">The sequence shown here is derived from an EMBL/GenBank/DDBJ whole genome shotgun (WGS) entry which is preliminary data.</text>
</comment>
<dbReference type="InterPro" id="IPR050109">
    <property type="entry name" value="HTH-type_TetR-like_transc_reg"/>
</dbReference>